<gene>
    <name evidence="2" type="ORF">JOC48_001520</name>
</gene>
<dbReference type="SUPFAM" id="SSF53474">
    <property type="entry name" value="alpha/beta-Hydrolases"/>
    <property type="match status" value="1"/>
</dbReference>
<evidence type="ECO:0000259" key="1">
    <source>
        <dbReference type="Pfam" id="PF12146"/>
    </source>
</evidence>
<dbReference type="GO" id="GO:0016787">
    <property type="term" value="F:hydrolase activity"/>
    <property type="evidence" value="ECO:0007669"/>
    <property type="project" value="UniProtKB-KW"/>
</dbReference>
<sequence length="310" mass="35963">MNKENYWLTMRDGHSIYMQKWEDSSLEPKGLIQIAHGMVDHINRYDNFATYFAKKGYIVYGNDHRGHGKTGQKYDTIGFSSNENGFERMSEDLVEITQNITNSYPTLPIFLLGHSFGSFLVRYYIQSHSEMLAGVILSGTGHQPTVILKLLKQLAKREIKKKGAKTPSHRLNKLIFGNYERTVPGAQTNFDWLSRDRSEVKKYIDDPHTGFIPSTTFYFDMFHGMSLMAKNRNIAQIKKNLPMLFISGDQDPVGNKSKGVKQAITQYQKHEMENIEYIFYEKSRHEVLNEINKQQVYDDINQWIGKIIEQ</sequence>
<comment type="caution">
    <text evidence="2">The sequence shown here is derived from an EMBL/GenBank/DDBJ whole genome shotgun (WGS) entry which is preliminary data.</text>
</comment>
<dbReference type="Gene3D" id="3.40.50.1820">
    <property type="entry name" value="alpha/beta hydrolase"/>
    <property type="match status" value="1"/>
</dbReference>
<dbReference type="InterPro" id="IPR029058">
    <property type="entry name" value="AB_hydrolase_fold"/>
</dbReference>
<dbReference type="InterPro" id="IPR051044">
    <property type="entry name" value="MAG_DAG_Lipase"/>
</dbReference>
<evidence type="ECO:0000313" key="2">
    <source>
        <dbReference type="EMBL" id="MBM7571040.1"/>
    </source>
</evidence>
<keyword evidence="2" id="KW-0378">Hydrolase</keyword>
<dbReference type="PANTHER" id="PTHR11614">
    <property type="entry name" value="PHOSPHOLIPASE-RELATED"/>
    <property type="match status" value="1"/>
</dbReference>
<proteinExistence type="predicted"/>
<organism evidence="2 3">
    <name type="scientific">Aquibacillus albus</name>
    <dbReference type="NCBI Taxonomy" id="1168171"/>
    <lineage>
        <taxon>Bacteria</taxon>
        <taxon>Bacillati</taxon>
        <taxon>Bacillota</taxon>
        <taxon>Bacilli</taxon>
        <taxon>Bacillales</taxon>
        <taxon>Bacillaceae</taxon>
        <taxon>Aquibacillus</taxon>
    </lineage>
</organism>
<keyword evidence="3" id="KW-1185">Reference proteome</keyword>
<dbReference type="Proteomes" id="UP001296943">
    <property type="component" value="Unassembled WGS sequence"/>
</dbReference>
<dbReference type="EMBL" id="JAFBDR010000006">
    <property type="protein sequence ID" value="MBM7571040.1"/>
    <property type="molecule type" value="Genomic_DNA"/>
</dbReference>
<dbReference type="Pfam" id="PF12146">
    <property type="entry name" value="Hydrolase_4"/>
    <property type="match status" value="1"/>
</dbReference>
<accession>A0ABS2MYR0</accession>
<feature type="domain" description="Serine aminopeptidase S33" evidence="1">
    <location>
        <begin position="27"/>
        <end position="291"/>
    </location>
</feature>
<reference evidence="2 3" key="1">
    <citation type="submission" date="2021-01" db="EMBL/GenBank/DDBJ databases">
        <title>Genomic Encyclopedia of Type Strains, Phase IV (KMG-IV): sequencing the most valuable type-strain genomes for metagenomic binning, comparative biology and taxonomic classification.</title>
        <authorList>
            <person name="Goeker M."/>
        </authorList>
    </citation>
    <scope>NUCLEOTIDE SEQUENCE [LARGE SCALE GENOMIC DNA]</scope>
    <source>
        <strain evidence="2 3">DSM 23711</strain>
    </source>
</reference>
<evidence type="ECO:0000313" key="3">
    <source>
        <dbReference type="Proteomes" id="UP001296943"/>
    </source>
</evidence>
<dbReference type="InterPro" id="IPR022742">
    <property type="entry name" value="Hydrolase_4"/>
</dbReference>
<name>A0ABS2MYR0_9BACI</name>
<dbReference type="RefSeq" id="WP_204498439.1">
    <property type="nucleotide sequence ID" value="NZ_JAFBDR010000006.1"/>
</dbReference>
<protein>
    <submittedName>
        <fullName evidence="2">Alpha-beta hydrolase superfamily lysophospholipase</fullName>
    </submittedName>
</protein>